<sequence length="135" mass="15192">MEDQLAYLIASVNRQLEEELAEKLRPEGVPIEQMRILSALERNDGLAMGDLAAQVLVDSTTLTKIIDRMVTALLVYRAPDPHDRRKVIIFLSPQGRSLIGRLQGIASEQQEKIMSRLKGGKADELKRLLRDLMQA</sequence>
<evidence type="ECO:0000313" key="5">
    <source>
        <dbReference type="EMBL" id="MBA5778507.1"/>
    </source>
</evidence>
<evidence type="ECO:0000256" key="1">
    <source>
        <dbReference type="ARBA" id="ARBA00023015"/>
    </source>
</evidence>
<comment type="caution">
    <text evidence="5">The sequence shown here is derived from an EMBL/GenBank/DDBJ whole genome shotgun (WGS) entry which is preliminary data.</text>
</comment>
<evidence type="ECO:0000313" key="6">
    <source>
        <dbReference type="Proteomes" id="UP000541109"/>
    </source>
</evidence>
<dbReference type="Gene3D" id="1.10.10.10">
    <property type="entry name" value="Winged helix-like DNA-binding domain superfamily/Winged helix DNA-binding domain"/>
    <property type="match status" value="1"/>
</dbReference>
<dbReference type="Proteomes" id="UP000541109">
    <property type="component" value="Unassembled WGS sequence"/>
</dbReference>
<protein>
    <submittedName>
        <fullName evidence="5">MarR family transcriptional regulator</fullName>
    </submittedName>
</protein>
<feature type="domain" description="HTH marR-type" evidence="4">
    <location>
        <begin position="2"/>
        <end position="134"/>
    </location>
</feature>
<evidence type="ECO:0000259" key="4">
    <source>
        <dbReference type="PROSITE" id="PS50995"/>
    </source>
</evidence>
<keyword evidence="2" id="KW-0238">DNA-binding</keyword>
<dbReference type="SMART" id="SM00347">
    <property type="entry name" value="HTH_MARR"/>
    <property type="match status" value="1"/>
</dbReference>
<dbReference type="RefSeq" id="WP_182166853.1">
    <property type="nucleotide sequence ID" value="NZ_JACFXV010000063.1"/>
</dbReference>
<dbReference type="InterPro" id="IPR036388">
    <property type="entry name" value="WH-like_DNA-bd_sf"/>
</dbReference>
<dbReference type="AlphaFoldDB" id="A0A839AID4"/>
<dbReference type="InterPro" id="IPR000835">
    <property type="entry name" value="HTH_MarR-typ"/>
</dbReference>
<dbReference type="GO" id="GO:0003677">
    <property type="term" value="F:DNA binding"/>
    <property type="evidence" value="ECO:0007669"/>
    <property type="project" value="UniProtKB-KW"/>
</dbReference>
<dbReference type="Pfam" id="PF12802">
    <property type="entry name" value="MarR_2"/>
    <property type="match status" value="1"/>
</dbReference>
<reference evidence="5 6" key="1">
    <citation type="submission" date="2020-07" db="EMBL/GenBank/DDBJ databases">
        <title>Stappia sp., F7233, whole genome shotgun sequencing project.</title>
        <authorList>
            <person name="Jiang S."/>
            <person name="Liu Z.W."/>
            <person name="Du Z.J."/>
        </authorList>
    </citation>
    <scope>NUCLEOTIDE SEQUENCE [LARGE SCALE GENOMIC DNA]</scope>
    <source>
        <strain evidence="5 6">F7233</strain>
    </source>
</reference>
<dbReference type="EMBL" id="JACFXV010000063">
    <property type="protein sequence ID" value="MBA5778507.1"/>
    <property type="molecule type" value="Genomic_DNA"/>
</dbReference>
<accession>A0A839AID4</accession>
<gene>
    <name evidence="5" type="ORF">H2509_15370</name>
</gene>
<proteinExistence type="predicted"/>
<dbReference type="PROSITE" id="PS50995">
    <property type="entry name" value="HTH_MARR_2"/>
    <property type="match status" value="1"/>
</dbReference>
<evidence type="ECO:0000256" key="2">
    <source>
        <dbReference type="ARBA" id="ARBA00023125"/>
    </source>
</evidence>
<keyword evidence="1" id="KW-0805">Transcription regulation</keyword>
<name>A0A839AID4_9HYPH</name>
<keyword evidence="3" id="KW-0804">Transcription</keyword>
<dbReference type="PANTHER" id="PTHR42756:SF1">
    <property type="entry name" value="TRANSCRIPTIONAL REPRESSOR OF EMRAB OPERON"/>
    <property type="match status" value="1"/>
</dbReference>
<keyword evidence="6" id="KW-1185">Reference proteome</keyword>
<dbReference type="PANTHER" id="PTHR42756">
    <property type="entry name" value="TRANSCRIPTIONAL REGULATOR, MARR"/>
    <property type="match status" value="1"/>
</dbReference>
<organism evidence="5 6">
    <name type="scientific">Stappia albiluteola</name>
    <dbReference type="NCBI Taxonomy" id="2758565"/>
    <lineage>
        <taxon>Bacteria</taxon>
        <taxon>Pseudomonadati</taxon>
        <taxon>Pseudomonadota</taxon>
        <taxon>Alphaproteobacteria</taxon>
        <taxon>Hyphomicrobiales</taxon>
        <taxon>Stappiaceae</taxon>
        <taxon>Stappia</taxon>
    </lineage>
</organism>
<evidence type="ECO:0000256" key="3">
    <source>
        <dbReference type="ARBA" id="ARBA00023163"/>
    </source>
</evidence>
<dbReference type="InterPro" id="IPR036390">
    <property type="entry name" value="WH_DNA-bd_sf"/>
</dbReference>
<dbReference type="SUPFAM" id="SSF46785">
    <property type="entry name" value="Winged helix' DNA-binding domain"/>
    <property type="match status" value="1"/>
</dbReference>
<dbReference type="PRINTS" id="PR00598">
    <property type="entry name" value="HTHMARR"/>
</dbReference>
<dbReference type="GO" id="GO:0003700">
    <property type="term" value="F:DNA-binding transcription factor activity"/>
    <property type="evidence" value="ECO:0007669"/>
    <property type="project" value="InterPro"/>
</dbReference>